<dbReference type="EMBL" id="KK584316">
    <property type="protein sequence ID" value="KDO16134.1"/>
    <property type="molecule type" value="Genomic_DNA"/>
</dbReference>
<evidence type="ECO:0000256" key="2">
    <source>
        <dbReference type="PROSITE-ProRule" id="PRU00176"/>
    </source>
</evidence>
<keyword evidence="1 2" id="KW-0694">RNA-binding</keyword>
<dbReference type="GeneID" id="24139855"/>
<dbReference type="InterPro" id="IPR000504">
    <property type="entry name" value="RRM_dom"/>
</dbReference>
<keyword evidence="5" id="KW-1185">Reference proteome</keyword>
<accession>A0A067BCR2</accession>
<dbReference type="PANTHER" id="PTHR47640:SF11">
    <property type="entry name" value="RNA-BINDING PROTEIN 42"/>
    <property type="match status" value="1"/>
</dbReference>
<proteinExistence type="predicted"/>
<dbReference type="InterPro" id="IPR012677">
    <property type="entry name" value="Nucleotide-bd_a/b_plait_sf"/>
</dbReference>
<feature type="domain" description="RRM" evidence="3">
    <location>
        <begin position="1"/>
        <end position="37"/>
    </location>
</feature>
<feature type="non-terminal residue" evidence="4">
    <location>
        <position position="1"/>
    </location>
</feature>
<dbReference type="InterPro" id="IPR050825">
    <property type="entry name" value="RBM42_RBP45_47-like"/>
</dbReference>
<dbReference type="OrthoDB" id="1749473at2759"/>
<evidence type="ECO:0000313" key="5">
    <source>
        <dbReference type="Proteomes" id="UP000030745"/>
    </source>
</evidence>
<dbReference type="SUPFAM" id="SSF54928">
    <property type="entry name" value="RNA-binding domain, RBD"/>
    <property type="match status" value="1"/>
</dbReference>
<sequence>GYGFVSFLDPFDAAKAMREMNGKYIGNRPVKISKGKWEDRSIDVVKKKKGGKKNKKHLFS</sequence>
<organism evidence="4 5">
    <name type="scientific">Saprolegnia parasitica (strain CBS 223.65)</name>
    <dbReference type="NCBI Taxonomy" id="695850"/>
    <lineage>
        <taxon>Eukaryota</taxon>
        <taxon>Sar</taxon>
        <taxon>Stramenopiles</taxon>
        <taxon>Oomycota</taxon>
        <taxon>Saprolegniomycetes</taxon>
        <taxon>Saprolegniales</taxon>
        <taxon>Saprolegniaceae</taxon>
        <taxon>Saprolegnia</taxon>
    </lineage>
</organism>
<evidence type="ECO:0000313" key="4">
    <source>
        <dbReference type="EMBL" id="KDO16134.1"/>
    </source>
</evidence>
<dbReference type="PANTHER" id="PTHR47640">
    <property type="entry name" value="TRNA SELENOCYSTEINE 1-ASSOCIATED PROTEIN 1-RELATED-RELATED"/>
    <property type="match status" value="1"/>
</dbReference>
<evidence type="ECO:0000256" key="1">
    <source>
        <dbReference type="ARBA" id="ARBA00022884"/>
    </source>
</evidence>
<dbReference type="GO" id="GO:0003729">
    <property type="term" value="F:mRNA binding"/>
    <property type="evidence" value="ECO:0007669"/>
    <property type="project" value="InterPro"/>
</dbReference>
<gene>
    <name evidence="4" type="ORF">SPRG_18330</name>
</gene>
<name>A0A067BCR2_SAPPC</name>
<dbReference type="Gene3D" id="3.30.70.330">
    <property type="match status" value="1"/>
</dbReference>
<evidence type="ECO:0000259" key="3">
    <source>
        <dbReference type="PROSITE" id="PS50102"/>
    </source>
</evidence>
<dbReference type="STRING" id="695850.A0A067BCR2"/>
<dbReference type="VEuPathDB" id="FungiDB:SPRG_18330"/>
<dbReference type="Proteomes" id="UP000030745">
    <property type="component" value="Unassembled WGS sequence"/>
</dbReference>
<dbReference type="KEGG" id="spar:SPRG_18330"/>
<dbReference type="RefSeq" id="XP_012213158.1">
    <property type="nucleotide sequence ID" value="XM_012357768.1"/>
</dbReference>
<dbReference type="PROSITE" id="PS50102">
    <property type="entry name" value="RRM"/>
    <property type="match status" value="1"/>
</dbReference>
<protein>
    <recommendedName>
        <fullName evidence="3">RRM domain-containing protein</fullName>
    </recommendedName>
</protein>
<reference evidence="4 5" key="1">
    <citation type="journal article" date="2013" name="PLoS Genet.">
        <title>Distinctive expansion of potential virulence genes in the genome of the oomycete fish pathogen Saprolegnia parasitica.</title>
        <authorList>
            <person name="Jiang R.H."/>
            <person name="de Bruijn I."/>
            <person name="Haas B.J."/>
            <person name="Belmonte R."/>
            <person name="Lobach L."/>
            <person name="Christie J."/>
            <person name="van den Ackerveken G."/>
            <person name="Bottin A."/>
            <person name="Bulone V."/>
            <person name="Diaz-Moreno S.M."/>
            <person name="Dumas B."/>
            <person name="Fan L."/>
            <person name="Gaulin E."/>
            <person name="Govers F."/>
            <person name="Grenville-Briggs L.J."/>
            <person name="Horner N.R."/>
            <person name="Levin J.Z."/>
            <person name="Mammella M."/>
            <person name="Meijer H.J."/>
            <person name="Morris P."/>
            <person name="Nusbaum C."/>
            <person name="Oome S."/>
            <person name="Phillips A.J."/>
            <person name="van Rooyen D."/>
            <person name="Rzeszutek E."/>
            <person name="Saraiva M."/>
            <person name="Secombes C.J."/>
            <person name="Seidl M.F."/>
            <person name="Snel B."/>
            <person name="Stassen J.H."/>
            <person name="Sykes S."/>
            <person name="Tripathy S."/>
            <person name="van den Berg H."/>
            <person name="Vega-Arreguin J.C."/>
            <person name="Wawra S."/>
            <person name="Young S.K."/>
            <person name="Zeng Q."/>
            <person name="Dieguez-Uribeondo J."/>
            <person name="Russ C."/>
            <person name="Tyler B.M."/>
            <person name="van West P."/>
        </authorList>
    </citation>
    <scope>NUCLEOTIDE SEQUENCE [LARGE SCALE GENOMIC DNA]</scope>
    <source>
        <strain evidence="4 5">CBS 223.65</strain>
    </source>
</reference>
<dbReference type="InterPro" id="IPR035979">
    <property type="entry name" value="RBD_domain_sf"/>
</dbReference>
<dbReference type="AlphaFoldDB" id="A0A067BCR2"/>
<dbReference type="Pfam" id="PF00076">
    <property type="entry name" value="RRM_1"/>
    <property type="match status" value="1"/>
</dbReference>